<dbReference type="InParanoid" id="A0A409XPY0"/>
<dbReference type="PANTHER" id="PTHR42791">
    <property type="entry name" value="GNAT FAMILY ACETYLTRANSFERASE"/>
    <property type="match status" value="1"/>
</dbReference>
<name>A0A409XPY0_PSICY</name>
<proteinExistence type="predicted"/>
<dbReference type="EMBL" id="NHYD01000972">
    <property type="protein sequence ID" value="PPQ92774.1"/>
    <property type="molecule type" value="Genomic_DNA"/>
</dbReference>
<feature type="domain" description="N-acetyltransferase" evidence="1">
    <location>
        <begin position="102"/>
        <end position="238"/>
    </location>
</feature>
<sequence>MPFTEIRRITALTDKETDAIVDLLVRAFEDSAATKAMSGDNGQLSDLLFRSMVRAGGFAGHLYVLENESQEIVSTALWFAPGTMLFSSHAIAAGGDTFQCYMTLWDSEEQRELGFNEFMRKLDDKTREWWKNEISNSLCIKHTVLAAEFVKEWSPKSPTECWWLSLFGTDPNHQKRGYGTLLLHDGLKKMSSPNLAAFCSTSEENAEFYTKAGFPIRGRTEFPSRFGNFPAFGHSREI</sequence>
<dbReference type="GO" id="GO:0016747">
    <property type="term" value="F:acyltransferase activity, transferring groups other than amino-acyl groups"/>
    <property type="evidence" value="ECO:0007669"/>
    <property type="project" value="InterPro"/>
</dbReference>
<dbReference type="SUPFAM" id="SSF55729">
    <property type="entry name" value="Acyl-CoA N-acyltransferases (Nat)"/>
    <property type="match status" value="1"/>
</dbReference>
<keyword evidence="3" id="KW-1185">Reference proteome</keyword>
<evidence type="ECO:0000313" key="2">
    <source>
        <dbReference type="EMBL" id="PPQ92774.1"/>
    </source>
</evidence>
<dbReference type="InterPro" id="IPR052523">
    <property type="entry name" value="Trichothecene_AcTrans"/>
</dbReference>
<dbReference type="Gene3D" id="3.40.630.30">
    <property type="match status" value="1"/>
</dbReference>
<dbReference type="InterPro" id="IPR000182">
    <property type="entry name" value="GNAT_dom"/>
</dbReference>
<evidence type="ECO:0000313" key="3">
    <source>
        <dbReference type="Proteomes" id="UP000283269"/>
    </source>
</evidence>
<accession>A0A409XPY0</accession>
<dbReference type="AlphaFoldDB" id="A0A409XPY0"/>
<dbReference type="OrthoDB" id="61113at2759"/>
<comment type="caution">
    <text evidence="2">The sequence shown here is derived from an EMBL/GenBank/DDBJ whole genome shotgun (WGS) entry which is preliminary data.</text>
</comment>
<reference evidence="2 3" key="1">
    <citation type="journal article" date="2018" name="Evol. Lett.">
        <title>Horizontal gene cluster transfer increased hallucinogenic mushroom diversity.</title>
        <authorList>
            <person name="Reynolds H.T."/>
            <person name="Vijayakumar V."/>
            <person name="Gluck-Thaler E."/>
            <person name="Korotkin H.B."/>
            <person name="Matheny P.B."/>
            <person name="Slot J.C."/>
        </authorList>
    </citation>
    <scope>NUCLEOTIDE SEQUENCE [LARGE SCALE GENOMIC DNA]</scope>
    <source>
        <strain evidence="2 3">2631</strain>
    </source>
</reference>
<dbReference type="PANTHER" id="PTHR42791:SF1">
    <property type="entry name" value="N-ACETYLTRANSFERASE DOMAIN-CONTAINING PROTEIN"/>
    <property type="match status" value="1"/>
</dbReference>
<dbReference type="Pfam" id="PF00583">
    <property type="entry name" value="Acetyltransf_1"/>
    <property type="match status" value="1"/>
</dbReference>
<evidence type="ECO:0000259" key="1">
    <source>
        <dbReference type="PROSITE" id="PS51186"/>
    </source>
</evidence>
<dbReference type="CDD" id="cd04301">
    <property type="entry name" value="NAT_SF"/>
    <property type="match status" value="1"/>
</dbReference>
<protein>
    <recommendedName>
        <fullName evidence="1">N-acetyltransferase domain-containing protein</fullName>
    </recommendedName>
</protein>
<gene>
    <name evidence="2" type="ORF">CVT25_003883</name>
</gene>
<dbReference type="PROSITE" id="PS51186">
    <property type="entry name" value="GNAT"/>
    <property type="match status" value="1"/>
</dbReference>
<dbReference type="Proteomes" id="UP000283269">
    <property type="component" value="Unassembled WGS sequence"/>
</dbReference>
<dbReference type="InterPro" id="IPR016181">
    <property type="entry name" value="Acyl_CoA_acyltransferase"/>
</dbReference>
<organism evidence="2 3">
    <name type="scientific">Psilocybe cyanescens</name>
    <dbReference type="NCBI Taxonomy" id="93625"/>
    <lineage>
        <taxon>Eukaryota</taxon>
        <taxon>Fungi</taxon>
        <taxon>Dikarya</taxon>
        <taxon>Basidiomycota</taxon>
        <taxon>Agaricomycotina</taxon>
        <taxon>Agaricomycetes</taxon>
        <taxon>Agaricomycetidae</taxon>
        <taxon>Agaricales</taxon>
        <taxon>Agaricineae</taxon>
        <taxon>Strophariaceae</taxon>
        <taxon>Psilocybe</taxon>
    </lineage>
</organism>
<dbReference type="STRING" id="93625.A0A409XPY0"/>